<keyword evidence="4 5" id="KW-0472">Membrane</keyword>
<keyword evidence="6" id="KW-0175">Coiled coil</keyword>
<dbReference type="VEuPathDB" id="AmoebaDB:DICPUDRAFT_89866"/>
<dbReference type="eggNOG" id="KOG1962">
    <property type="taxonomic scope" value="Eukaryota"/>
</dbReference>
<dbReference type="GO" id="GO:0005789">
    <property type="term" value="C:endoplasmic reticulum membrane"/>
    <property type="evidence" value="ECO:0000318"/>
    <property type="project" value="GO_Central"/>
</dbReference>
<accession>F0ZYQ2</accession>
<evidence type="ECO:0000313" key="9">
    <source>
        <dbReference type="Proteomes" id="UP000001064"/>
    </source>
</evidence>
<dbReference type="KEGG" id="dpp:DICPUDRAFT_89866"/>
<dbReference type="RefSeq" id="XP_003292546.1">
    <property type="nucleotide sequence ID" value="XM_003292498.1"/>
</dbReference>
<evidence type="ECO:0000256" key="1">
    <source>
        <dbReference type="ARBA" id="ARBA00004141"/>
    </source>
</evidence>
<reference evidence="9" key="1">
    <citation type="journal article" date="2011" name="Genome Biol.">
        <title>Comparative genomics of the social amoebae Dictyostelium discoideum and Dictyostelium purpureum.</title>
        <authorList>
            <consortium name="US DOE Joint Genome Institute (JGI-PGF)"/>
            <person name="Sucgang R."/>
            <person name="Kuo A."/>
            <person name="Tian X."/>
            <person name="Salerno W."/>
            <person name="Parikh A."/>
            <person name="Feasley C.L."/>
            <person name="Dalin E."/>
            <person name="Tu H."/>
            <person name="Huang E."/>
            <person name="Barry K."/>
            <person name="Lindquist E."/>
            <person name="Shapiro H."/>
            <person name="Bruce D."/>
            <person name="Schmutz J."/>
            <person name="Salamov A."/>
            <person name="Fey P."/>
            <person name="Gaudet P."/>
            <person name="Anjard C."/>
            <person name="Babu M.M."/>
            <person name="Basu S."/>
            <person name="Bushmanova Y."/>
            <person name="van der Wel H."/>
            <person name="Katoh-Kurasawa M."/>
            <person name="Dinh C."/>
            <person name="Coutinho P.M."/>
            <person name="Saito T."/>
            <person name="Elias M."/>
            <person name="Schaap P."/>
            <person name="Kay R.R."/>
            <person name="Henrissat B."/>
            <person name="Eichinger L."/>
            <person name="Rivero F."/>
            <person name="Putnam N.H."/>
            <person name="West C.M."/>
            <person name="Loomis W.F."/>
            <person name="Chisholm R.L."/>
            <person name="Shaulsky G."/>
            <person name="Strassmann J.E."/>
            <person name="Queller D.C."/>
            <person name="Kuspa A."/>
            <person name="Grigoriev I.V."/>
        </authorList>
    </citation>
    <scope>NUCLEOTIDE SEQUENCE [LARGE SCALE GENOMIC DNA]</scope>
    <source>
        <strain evidence="9">QSDP1</strain>
    </source>
</reference>
<evidence type="ECO:0000313" key="8">
    <source>
        <dbReference type="EMBL" id="EGC30917.1"/>
    </source>
</evidence>
<dbReference type="Pfam" id="PF05529">
    <property type="entry name" value="Bap31"/>
    <property type="match status" value="1"/>
</dbReference>
<comment type="similarity">
    <text evidence="5">Belongs to the BCAP29/BCAP31 family.</text>
</comment>
<dbReference type="AlphaFoldDB" id="F0ZYQ2"/>
<keyword evidence="5" id="KW-0931">ER-Golgi transport</keyword>
<dbReference type="InParanoid" id="F0ZYQ2"/>
<keyword evidence="2 5" id="KW-0812">Transmembrane</keyword>
<comment type="function">
    <text evidence="5">May play a role in anterograde transport of membrane proteins from the endoplasmic reticulum to the Golgi.</text>
</comment>
<comment type="caution">
    <text evidence="5">Lacks conserved residue(s) required for the propagation of feature annotation.</text>
</comment>
<evidence type="ECO:0000256" key="5">
    <source>
        <dbReference type="RuleBase" id="RU367026"/>
    </source>
</evidence>
<dbReference type="Proteomes" id="UP000001064">
    <property type="component" value="Unassembled WGS sequence"/>
</dbReference>
<dbReference type="GO" id="GO:0006886">
    <property type="term" value="P:intracellular protein transport"/>
    <property type="evidence" value="ECO:0007669"/>
    <property type="project" value="UniProtKB-UniRule"/>
</dbReference>
<dbReference type="EMBL" id="GL871290">
    <property type="protein sequence ID" value="EGC30917.1"/>
    <property type="molecule type" value="Genomic_DNA"/>
</dbReference>
<dbReference type="InterPro" id="IPR008417">
    <property type="entry name" value="BAP29/BAP31"/>
</dbReference>
<evidence type="ECO:0000256" key="6">
    <source>
        <dbReference type="SAM" id="Coils"/>
    </source>
</evidence>
<dbReference type="STRING" id="5786.F0ZYQ2"/>
<dbReference type="Gene3D" id="1.20.5.110">
    <property type="match status" value="1"/>
</dbReference>
<evidence type="ECO:0000256" key="3">
    <source>
        <dbReference type="ARBA" id="ARBA00022989"/>
    </source>
</evidence>
<dbReference type="OrthoDB" id="17651at2759"/>
<gene>
    <name evidence="8" type="ORF">DICPUDRAFT_89866</name>
</gene>
<organism evidence="8 9">
    <name type="scientific">Dictyostelium purpureum</name>
    <name type="common">Slime mold</name>
    <dbReference type="NCBI Taxonomy" id="5786"/>
    <lineage>
        <taxon>Eukaryota</taxon>
        <taxon>Amoebozoa</taxon>
        <taxon>Evosea</taxon>
        <taxon>Eumycetozoa</taxon>
        <taxon>Dictyostelia</taxon>
        <taxon>Dictyosteliales</taxon>
        <taxon>Dictyosteliaceae</taxon>
        <taxon>Dictyostelium</taxon>
    </lineage>
</organism>
<evidence type="ECO:0000256" key="2">
    <source>
        <dbReference type="ARBA" id="ARBA00022692"/>
    </source>
</evidence>
<feature type="transmembrane region" description="Helical" evidence="5">
    <location>
        <begin position="79"/>
        <end position="95"/>
    </location>
</feature>
<feature type="domain" description="BAP29/BAP31 transmembrane" evidence="7">
    <location>
        <begin position="1"/>
        <end position="109"/>
    </location>
</feature>
<keyword evidence="5" id="KW-0256">Endoplasmic reticulum</keyword>
<dbReference type="OMA" id="EMGLFML"/>
<dbReference type="GeneID" id="10508422"/>
<sequence length="183" mass="21545">MLPISMQKRKSIYEKIKPLINGPNTRIVLRVVALLLLIVFVDSIVNSYNINKKLHSPEFASKIDRQNEYTRMFRYQRNIYISGFSLFLYFLIFRSQSIVADLSKMEVNQDAIAKQTKNNQSQVETLISENEKLSKQLKDLKKMEKEHQAMKSQAENTSKEYMKLKEEYNDLLGKKTKDQKKKD</sequence>
<comment type="subcellular location">
    <subcellularLocation>
        <location evidence="5">Endoplasmic reticulum membrane</location>
        <topology evidence="5">Multi-pass membrane protein</topology>
    </subcellularLocation>
    <subcellularLocation>
        <location evidence="1">Membrane</location>
        <topology evidence="1">Multi-pass membrane protein</topology>
    </subcellularLocation>
</comment>
<dbReference type="FunCoup" id="F0ZYQ2">
    <property type="interactions" value="387"/>
</dbReference>
<dbReference type="GO" id="GO:0070973">
    <property type="term" value="P:protein localization to endoplasmic reticulum exit site"/>
    <property type="evidence" value="ECO:0000318"/>
    <property type="project" value="GO_Central"/>
</dbReference>
<keyword evidence="5" id="KW-0813">Transport</keyword>
<feature type="transmembrane region" description="Helical" evidence="5">
    <location>
        <begin position="27"/>
        <end position="45"/>
    </location>
</feature>
<protein>
    <recommendedName>
        <fullName evidence="5">Endoplasmic reticulum transmembrane protein</fullName>
    </recommendedName>
</protein>
<evidence type="ECO:0000259" key="7">
    <source>
        <dbReference type="Pfam" id="PF05529"/>
    </source>
</evidence>
<dbReference type="PANTHER" id="PTHR12701">
    <property type="entry name" value="BCR-ASSOCIATED PROTEIN, BAP"/>
    <property type="match status" value="1"/>
</dbReference>
<feature type="coiled-coil region" evidence="6">
    <location>
        <begin position="123"/>
        <end position="174"/>
    </location>
</feature>
<dbReference type="PANTHER" id="PTHR12701:SF20">
    <property type="entry name" value="ENDOPLASMIC RETICULUM TRANSMEMBRANE PROTEIN"/>
    <property type="match status" value="1"/>
</dbReference>
<keyword evidence="3 5" id="KW-1133">Transmembrane helix</keyword>
<keyword evidence="5" id="KW-0653">Protein transport</keyword>
<evidence type="ECO:0000256" key="4">
    <source>
        <dbReference type="ARBA" id="ARBA00023136"/>
    </source>
</evidence>
<proteinExistence type="inferred from homology"/>
<dbReference type="GO" id="GO:0006888">
    <property type="term" value="P:endoplasmic reticulum to Golgi vesicle-mediated transport"/>
    <property type="evidence" value="ECO:0000318"/>
    <property type="project" value="GO_Central"/>
</dbReference>
<keyword evidence="9" id="KW-1185">Reference proteome</keyword>
<dbReference type="InterPro" id="IPR040463">
    <property type="entry name" value="BAP29/BAP31_N"/>
</dbReference>
<name>F0ZYQ2_DICPU</name>